<protein>
    <submittedName>
        <fullName evidence="1">Uncharacterized protein</fullName>
    </submittedName>
</protein>
<organism evidence="1 2">
    <name type="scientific">Exidia glandulosa HHB12029</name>
    <dbReference type="NCBI Taxonomy" id="1314781"/>
    <lineage>
        <taxon>Eukaryota</taxon>
        <taxon>Fungi</taxon>
        <taxon>Dikarya</taxon>
        <taxon>Basidiomycota</taxon>
        <taxon>Agaricomycotina</taxon>
        <taxon>Agaricomycetes</taxon>
        <taxon>Auriculariales</taxon>
        <taxon>Exidiaceae</taxon>
        <taxon>Exidia</taxon>
    </lineage>
</organism>
<proteinExistence type="predicted"/>
<sequence>MGVPPQLPIELWEQILSTLARSYRIEERQHLLDLMRTSRVFAVTIRLILYETVVVSQHNVRRVCARIAQDADAFRRTRGLWMLDPVSPTHVKALSIAFAHVTSLGGTLYAFRSFGSESLRPRVVVLDDRIPTHDWSQLGPSVHPLLSDARHLHVGIALYGEELRRVLELNMLRVEVVFLDVFALPEHPCSPGPFIVFVRALLDLRTLTRLRITLSVPVMDKAPELRHRILALEDSRLTVAFEEVGFGRKKSSPRLIPRLLLNSADVYDVFGIGYV</sequence>
<gene>
    <name evidence="1" type="ORF">EXIGLDRAFT_727634</name>
</gene>
<reference evidence="1 2" key="1">
    <citation type="journal article" date="2016" name="Mol. Biol. Evol.">
        <title>Comparative Genomics of Early-Diverging Mushroom-Forming Fungi Provides Insights into the Origins of Lignocellulose Decay Capabilities.</title>
        <authorList>
            <person name="Nagy L.G."/>
            <person name="Riley R."/>
            <person name="Tritt A."/>
            <person name="Adam C."/>
            <person name="Daum C."/>
            <person name="Floudas D."/>
            <person name="Sun H."/>
            <person name="Yadav J.S."/>
            <person name="Pangilinan J."/>
            <person name="Larsson K.H."/>
            <person name="Matsuura K."/>
            <person name="Barry K."/>
            <person name="Labutti K."/>
            <person name="Kuo R."/>
            <person name="Ohm R.A."/>
            <person name="Bhattacharya S.S."/>
            <person name="Shirouzu T."/>
            <person name="Yoshinaga Y."/>
            <person name="Martin F.M."/>
            <person name="Grigoriev I.V."/>
            <person name="Hibbett D.S."/>
        </authorList>
    </citation>
    <scope>NUCLEOTIDE SEQUENCE [LARGE SCALE GENOMIC DNA]</scope>
    <source>
        <strain evidence="1 2">HHB12029</strain>
    </source>
</reference>
<dbReference type="Proteomes" id="UP000077266">
    <property type="component" value="Unassembled WGS sequence"/>
</dbReference>
<dbReference type="InParanoid" id="A0A165LZI7"/>
<dbReference type="AlphaFoldDB" id="A0A165LZI7"/>
<accession>A0A165LZI7</accession>
<evidence type="ECO:0000313" key="2">
    <source>
        <dbReference type="Proteomes" id="UP000077266"/>
    </source>
</evidence>
<keyword evidence="2" id="KW-1185">Reference proteome</keyword>
<evidence type="ECO:0000313" key="1">
    <source>
        <dbReference type="EMBL" id="KZV98551.1"/>
    </source>
</evidence>
<dbReference type="EMBL" id="KV425917">
    <property type="protein sequence ID" value="KZV98551.1"/>
    <property type="molecule type" value="Genomic_DNA"/>
</dbReference>
<name>A0A165LZI7_EXIGL</name>